<organism evidence="2 3">
    <name type="scientific">Melipona bicolor</name>
    <dbReference type="NCBI Taxonomy" id="60889"/>
    <lineage>
        <taxon>Eukaryota</taxon>
        <taxon>Metazoa</taxon>
        <taxon>Ecdysozoa</taxon>
        <taxon>Arthropoda</taxon>
        <taxon>Hexapoda</taxon>
        <taxon>Insecta</taxon>
        <taxon>Pterygota</taxon>
        <taxon>Neoptera</taxon>
        <taxon>Endopterygota</taxon>
        <taxon>Hymenoptera</taxon>
        <taxon>Apocrita</taxon>
        <taxon>Aculeata</taxon>
        <taxon>Apoidea</taxon>
        <taxon>Anthophila</taxon>
        <taxon>Apidae</taxon>
        <taxon>Melipona</taxon>
    </lineage>
</organism>
<keyword evidence="3" id="KW-1185">Reference proteome</keyword>
<accession>A0AA40FN97</accession>
<feature type="compositionally biased region" description="Low complexity" evidence="1">
    <location>
        <begin position="15"/>
        <end position="41"/>
    </location>
</feature>
<proteinExistence type="predicted"/>
<feature type="region of interest" description="Disordered" evidence="1">
    <location>
        <begin position="1"/>
        <end position="88"/>
    </location>
</feature>
<protein>
    <submittedName>
        <fullName evidence="2">Uncharacterized protein</fullName>
    </submittedName>
</protein>
<dbReference type="Proteomes" id="UP001177670">
    <property type="component" value="Unassembled WGS sequence"/>
</dbReference>
<sequence>MRCRYNERGEEERNQQQQQQQQQQQAASSSSSSRSSSSSSSCNTGVKSKSKRQEEQRNITGDASSLRDFTQAGYPSNGTPPRTMAPSPVFPWCREGDIYLGCVLFLITPVCRCAVL</sequence>
<dbReference type="EMBL" id="JAHYIQ010000024">
    <property type="protein sequence ID" value="KAK1121896.1"/>
    <property type="molecule type" value="Genomic_DNA"/>
</dbReference>
<reference evidence="2" key="1">
    <citation type="submission" date="2021-10" db="EMBL/GenBank/DDBJ databases">
        <title>Melipona bicolor Genome sequencing and assembly.</title>
        <authorList>
            <person name="Araujo N.S."/>
            <person name="Arias M.C."/>
        </authorList>
    </citation>
    <scope>NUCLEOTIDE SEQUENCE</scope>
    <source>
        <strain evidence="2">USP_2M_L1-L4_2017</strain>
        <tissue evidence="2">Whole body</tissue>
    </source>
</reference>
<gene>
    <name evidence="2" type="ORF">K0M31_009746</name>
</gene>
<evidence type="ECO:0000313" key="2">
    <source>
        <dbReference type="EMBL" id="KAK1121896.1"/>
    </source>
</evidence>
<comment type="caution">
    <text evidence="2">The sequence shown here is derived from an EMBL/GenBank/DDBJ whole genome shotgun (WGS) entry which is preliminary data.</text>
</comment>
<evidence type="ECO:0000313" key="3">
    <source>
        <dbReference type="Proteomes" id="UP001177670"/>
    </source>
</evidence>
<name>A0AA40FN97_9HYME</name>
<dbReference type="AlphaFoldDB" id="A0AA40FN97"/>
<feature type="compositionally biased region" description="Basic and acidic residues" evidence="1">
    <location>
        <begin position="1"/>
        <end position="14"/>
    </location>
</feature>
<evidence type="ECO:0000256" key="1">
    <source>
        <dbReference type="SAM" id="MobiDB-lite"/>
    </source>
</evidence>